<sequence>MIVAGIALACTAVCVAAWLLLFPEAGDAFVAACRRILRAIGGAARGAGRRVAGGVGDAGRRVQSGGTSAADGLLRHRWILLAAVVLVCAPSLLILWSRQRVVFEGFHGQDMAESRTMIAQLLRGERLVPPPAPPPAVFRTREVLRLKPEIVTADRKWARLDPDLQQRVLAIYQVMRERHGIEMVLVEGYRSPERQAELRRGGRATNAGAWASCHQYGLALDSAPLRDGKLQWNMSDPSTRDAYFLYGRLAQQAGLEWGGNWPSLRDYVHVELKDRCVQAKRERRARLAGDRG</sequence>
<evidence type="ECO:0000259" key="2">
    <source>
        <dbReference type="Pfam" id="PF13539"/>
    </source>
</evidence>
<protein>
    <submittedName>
        <fullName evidence="3">M15 family metallopeptidase</fullName>
    </submittedName>
</protein>
<reference evidence="4" key="1">
    <citation type="journal article" date="2019" name="Int. J. Syst. Evol. Microbiol.">
        <title>The Global Catalogue of Microorganisms (GCM) 10K type strain sequencing project: providing services to taxonomists for standard genome sequencing and annotation.</title>
        <authorList>
            <consortium name="The Broad Institute Genomics Platform"/>
            <consortium name="The Broad Institute Genome Sequencing Center for Infectious Disease"/>
            <person name="Wu L."/>
            <person name="Ma J."/>
        </authorList>
    </citation>
    <scope>NUCLEOTIDE SEQUENCE [LARGE SCALE GENOMIC DNA]</scope>
    <source>
        <strain evidence="4">JCM 16916</strain>
    </source>
</reference>
<comment type="caution">
    <text evidence="3">The sequence shown here is derived from an EMBL/GenBank/DDBJ whole genome shotgun (WGS) entry which is preliminary data.</text>
</comment>
<gene>
    <name evidence="3" type="ORF">GCM10022229_25980</name>
</gene>
<dbReference type="RefSeq" id="WP_344760433.1">
    <property type="nucleotide sequence ID" value="NZ_BAAAZU010000029.1"/>
</dbReference>
<keyword evidence="1" id="KW-1133">Transmembrane helix</keyword>
<keyword evidence="4" id="KW-1185">Reference proteome</keyword>
<feature type="transmembrane region" description="Helical" evidence="1">
    <location>
        <begin position="78"/>
        <end position="96"/>
    </location>
</feature>
<evidence type="ECO:0000313" key="4">
    <source>
        <dbReference type="Proteomes" id="UP001501727"/>
    </source>
</evidence>
<dbReference type="Pfam" id="PF13539">
    <property type="entry name" value="Peptidase_M15_4"/>
    <property type="match status" value="1"/>
</dbReference>
<proteinExistence type="predicted"/>
<name>A0ABP7MVP8_9GAMM</name>
<keyword evidence="1" id="KW-0472">Membrane</keyword>
<organism evidence="3 4">
    <name type="scientific">Luteimonas lutimaris</name>
    <dbReference type="NCBI Taxonomy" id="698645"/>
    <lineage>
        <taxon>Bacteria</taxon>
        <taxon>Pseudomonadati</taxon>
        <taxon>Pseudomonadota</taxon>
        <taxon>Gammaproteobacteria</taxon>
        <taxon>Lysobacterales</taxon>
        <taxon>Lysobacteraceae</taxon>
        <taxon>Luteimonas</taxon>
    </lineage>
</organism>
<evidence type="ECO:0000313" key="3">
    <source>
        <dbReference type="EMBL" id="GAA3931214.1"/>
    </source>
</evidence>
<dbReference type="CDD" id="cd14845">
    <property type="entry name" value="L-Ala-D-Glu_peptidase_like"/>
    <property type="match status" value="1"/>
</dbReference>
<dbReference type="Gene3D" id="3.30.1380.10">
    <property type="match status" value="1"/>
</dbReference>
<accession>A0ABP7MVP8</accession>
<dbReference type="InterPro" id="IPR009045">
    <property type="entry name" value="Zn_M74/Hedgehog-like"/>
</dbReference>
<keyword evidence="1" id="KW-0812">Transmembrane</keyword>
<evidence type="ECO:0000256" key="1">
    <source>
        <dbReference type="SAM" id="Phobius"/>
    </source>
</evidence>
<dbReference type="EMBL" id="BAAAZU010000029">
    <property type="protein sequence ID" value="GAA3931214.1"/>
    <property type="molecule type" value="Genomic_DNA"/>
</dbReference>
<feature type="domain" description="Peptidase M15C" evidence="2">
    <location>
        <begin position="207"/>
        <end position="272"/>
    </location>
</feature>
<dbReference type="SUPFAM" id="SSF55166">
    <property type="entry name" value="Hedgehog/DD-peptidase"/>
    <property type="match status" value="1"/>
</dbReference>
<dbReference type="Proteomes" id="UP001501727">
    <property type="component" value="Unassembled WGS sequence"/>
</dbReference>
<dbReference type="InterPro" id="IPR039561">
    <property type="entry name" value="Peptidase_M15C"/>
</dbReference>